<protein>
    <submittedName>
        <fullName evidence="1">Uncharacterized protein</fullName>
    </submittedName>
</protein>
<accession>A0A5S9Q9G8</accession>
<dbReference type="EMBL" id="CACSIO010000022">
    <property type="protein sequence ID" value="CAA0114024.1"/>
    <property type="molecule type" value="Genomic_DNA"/>
</dbReference>
<name>A0A5S9Q9G8_9GAMM</name>
<proteinExistence type="predicted"/>
<gene>
    <name evidence="1" type="ORF">OPDIPICF_04781</name>
</gene>
<keyword evidence="2" id="KW-1185">Reference proteome</keyword>
<evidence type="ECO:0000313" key="1">
    <source>
        <dbReference type="EMBL" id="CAA0114024.1"/>
    </source>
</evidence>
<organism evidence="1 2">
    <name type="scientific">BD1-7 clade bacterium</name>
    <dbReference type="NCBI Taxonomy" id="2029982"/>
    <lineage>
        <taxon>Bacteria</taxon>
        <taxon>Pseudomonadati</taxon>
        <taxon>Pseudomonadota</taxon>
        <taxon>Gammaproteobacteria</taxon>
        <taxon>Cellvibrionales</taxon>
        <taxon>Spongiibacteraceae</taxon>
        <taxon>BD1-7 clade</taxon>
    </lineage>
</organism>
<sequence length="55" mass="6464">MGARKIHKGFKDELPLIARLRLEGAFGWVMSKEDVTKTRIYSELQKEFTRQIQVL</sequence>
<reference evidence="1 2" key="1">
    <citation type="submission" date="2019-11" db="EMBL/GenBank/DDBJ databases">
        <authorList>
            <person name="Holert J."/>
        </authorList>
    </citation>
    <scope>NUCLEOTIDE SEQUENCE [LARGE SCALE GENOMIC DNA]</scope>
    <source>
        <strain evidence="1">SB11_3</strain>
    </source>
</reference>
<dbReference type="Proteomes" id="UP000441399">
    <property type="component" value="Unassembled WGS sequence"/>
</dbReference>
<dbReference type="AlphaFoldDB" id="A0A5S9Q9G8"/>
<evidence type="ECO:0000313" key="2">
    <source>
        <dbReference type="Proteomes" id="UP000441399"/>
    </source>
</evidence>